<evidence type="ECO:0000256" key="1">
    <source>
        <dbReference type="SAM" id="MobiDB-lite"/>
    </source>
</evidence>
<evidence type="ECO:0000313" key="2">
    <source>
        <dbReference type="EMBL" id="KAL1522751.1"/>
    </source>
</evidence>
<evidence type="ECO:0000313" key="3">
    <source>
        <dbReference type="Proteomes" id="UP001515480"/>
    </source>
</evidence>
<protein>
    <recommendedName>
        <fullName evidence="4">Thioredoxin domain-containing protein</fullName>
    </recommendedName>
</protein>
<dbReference type="Gene3D" id="3.40.30.10">
    <property type="entry name" value="Glutaredoxin"/>
    <property type="match status" value="1"/>
</dbReference>
<keyword evidence="3" id="KW-1185">Reference proteome</keyword>
<dbReference type="Proteomes" id="UP001515480">
    <property type="component" value="Unassembled WGS sequence"/>
</dbReference>
<name>A0AB34JQ85_PRYPA</name>
<accession>A0AB34JQ85</accession>
<evidence type="ECO:0008006" key="4">
    <source>
        <dbReference type="Google" id="ProtNLM"/>
    </source>
</evidence>
<gene>
    <name evidence="2" type="ORF">AB1Y20_017723</name>
</gene>
<sequence length="192" mass="20718">MHPHELLTLTVLDLSAGPESRTVCSLRNGSPLVLDLWHTKCVKCPAALSKLDSIAAKHPDVKFVACALSLCDKSDGPSDEESSREAVVELVDDMWENLIHCYMTVEDKLKAKAELGFTSVPFCLVIAADGSILFKGDPAQVDFTNVFNTSPSPDSVPGDIKVAEPSLLKPLSESNHVSSKPALGFGYDDEDF</sequence>
<proteinExistence type="predicted"/>
<organism evidence="2 3">
    <name type="scientific">Prymnesium parvum</name>
    <name type="common">Toxic golden alga</name>
    <dbReference type="NCBI Taxonomy" id="97485"/>
    <lineage>
        <taxon>Eukaryota</taxon>
        <taxon>Haptista</taxon>
        <taxon>Haptophyta</taxon>
        <taxon>Prymnesiophyceae</taxon>
        <taxon>Prymnesiales</taxon>
        <taxon>Prymnesiaceae</taxon>
        <taxon>Prymnesium</taxon>
    </lineage>
</organism>
<dbReference type="AlphaFoldDB" id="A0AB34JQ85"/>
<feature type="region of interest" description="Disordered" evidence="1">
    <location>
        <begin position="172"/>
        <end position="192"/>
    </location>
</feature>
<dbReference type="EMBL" id="JBGBPQ010000006">
    <property type="protein sequence ID" value="KAL1522751.1"/>
    <property type="molecule type" value="Genomic_DNA"/>
</dbReference>
<reference evidence="2 3" key="1">
    <citation type="journal article" date="2024" name="Science">
        <title>Giant polyketide synthase enzymes in the biosynthesis of giant marine polyether toxins.</title>
        <authorList>
            <person name="Fallon T.R."/>
            <person name="Shende V.V."/>
            <person name="Wierzbicki I.H."/>
            <person name="Pendleton A.L."/>
            <person name="Watervoot N.F."/>
            <person name="Auber R.P."/>
            <person name="Gonzalez D.J."/>
            <person name="Wisecaver J.H."/>
            <person name="Moore B.S."/>
        </authorList>
    </citation>
    <scope>NUCLEOTIDE SEQUENCE [LARGE SCALE GENOMIC DNA]</scope>
    <source>
        <strain evidence="2 3">12B1</strain>
    </source>
</reference>
<dbReference type="SUPFAM" id="SSF52833">
    <property type="entry name" value="Thioredoxin-like"/>
    <property type="match status" value="1"/>
</dbReference>
<comment type="caution">
    <text evidence="2">The sequence shown here is derived from an EMBL/GenBank/DDBJ whole genome shotgun (WGS) entry which is preliminary data.</text>
</comment>
<dbReference type="InterPro" id="IPR036249">
    <property type="entry name" value="Thioredoxin-like_sf"/>
</dbReference>